<keyword evidence="1" id="KW-0012">Acyltransferase</keyword>
<keyword evidence="1" id="KW-0808">Transferase</keyword>
<reference evidence="1" key="2">
    <citation type="submission" date="2022-04" db="EMBL/GenBank/DDBJ databases">
        <authorList>
            <person name="Bromfield E.S.P."/>
            <person name="Cloutier S."/>
        </authorList>
    </citation>
    <scope>NUCLEOTIDE SEQUENCE</scope>
    <source>
        <strain evidence="1">1S5</strain>
    </source>
</reference>
<sequence length="340" mass="37393">MQKFQSIQVLRALAANMVVVFHFVGLNARIDPSYRAIESAIANLGIGGVHCFFVISGFVITTVAQREHWRQFLFSRIVRIYPIYWVYLALMVAFYLARGWPDPAPAFLNSVFLLPATTPLLPVGWSLVHEVYFYAVVALALALGLSMVRLLTGWAVLIVVAQLFTTSTNPVLQIVTHPYTIEFIAGGFIALANVRRHGLAILVTGAALVAVGQPLCGLLDPSQQWLRMLLIGSPYMLVVYGAISLESTGWGAPPRWAIKLGDASYSTYLSHFLLLALLTRLFSTQQHGLVDQILFAGLCIIAANIWGVLSFNYLELPMLRIVRNKRAGGIVAQHTATNIG</sequence>
<evidence type="ECO:0000313" key="1">
    <source>
        <dbReference type="EMBL" id="UPT90377.1"/>
    </source>
</evidence>
<reference evidence="1" key="1">
    <citation type="journal article" date="2017" name="Syst. Appl. Microbiol.">
        <title>Soybeans inoculated with root zone soils of Canadian native legumes harbour diverse and novel Bradyrhizobium spp. that possess agricultural potential.</title>
        <authorList>
            <person name="Bromfield E.S.P."/>
            <person name="Cloutier S."/>
            <person name="Tambong J.T."/>
            <person name="Tran Thi T.V."/>
        </authorList>
    </citation>
    <scope>NUCLEOTIDE SEQUENCE</scope>
    <source>
        <strain evidence="1">1S5</strain>
    </source>
</reference>
<dbReference type="Pfam" id="PF01757">
    <property type="entry name" value="Acyl_transf_3"/>
    <property type="match status" value="1"/>
</dbReference>
<dbReference type="AlphaFoldDB" id="A0A8T5VL60"/>
<name>A0A8T5VL60_9BRAD</name>
<dbReference type="GO" id="GO:0000271">
    <property type="term" value="P:polysaccharide biosynthetic process"/>
    <property type="evidence" value="ECO:0007669"/>
    <property type="project" value="TreeGrafter"/>
</dbReference>
<evidence type="ECO:0000313" key="2">
    <source>
        <dbReference type="Proteomes" id="UP000551709"/>
    </source>
</evidence>
<dbReference type="RefSeq" id="WP_166099755.1">
    <property type="nucleotide sequence ID" value="NZ_CP096255.1"/>
</dbReference>
<dbReference type="InterPro" id="IPR050879">
    <property type="entry name" value="Acyltransferase_3"/>
</dbReference>
<dbReference type="GO" id="GO:0016020">
    <property type="term" value="C:membrane"/>
    <property type="evidence" value="ECO:0007669"/>
    <property type="project" value="TreeGrafter"/>
</dbReference>
<protein>
    <submittedName>
        <fullName evidence="1">Acyltransferase</fullName>
    </submittedName>
</protein>
<dbReference type="GO" id="GO:0016747">
    <property type="term" value="F:acyltransferase activity, transferring groups other than amino-acyl groups"/>
    <property type="evidence" value="ECO:0007669"/>
    <property type="project" value="InterPro"/>
</dbReference>
<dbReference type="PANTHER" id="PTHR23028:SF131">
    <property type="entry name" value="BLR2367 PROTEIN"/>
    <property type="match status" value="1"/>
</dbReference>
<proteinExistence type="predicted"/>
<dbReference type="Proteomes" id="UP000551709">
    <property type="component" value="Chromosome"/>
</dbReference>
<dbReference type="EMBL" id="CP096255">
    <property type="protein sequence ID" value="UPT90377.1"/>
    <property type="molecule type" value="Genomic_DNA"/>
</dbReference>
<accession>A0A8T5VL60</accession>
<organism evidence="1 2">
    <name type="scientific">Bradyrhizobium barranii subsp. apii</name>
    <dbReference type="NCBI Taxonomy" id="2819348"/>
    <lineage>
        <taxon>Bacteria</taxon>
        <taxon>Pseudomonadati</taxon>
        <taxon>Pseudomonadota</taxon>
        <taxon>Alphaproteobacteria</taxon>
        <taxon>Hyphomicrobiales</taxon>
        <taxon>Nitrobacteraceae</taxon>
        <taxon>Bradyrhizobium</taxon>
        <taxon>Bradyrhizobium barranii</taxon>
    </lineage>
</organism>
<gene>
    <name evidence="1" type="ORF">HAP41_0000016450</name>
</gene>
<dbReference type="PANTHER" id="PTHR23028">
    <property type="entry name" value="ACETYLTRANSFERASE"/>
    <property type="match status" value="1"/>
</dbReference>
<dbReference type="InterPro" id="IPR002656">
    <property type="entry name" value="Acyl_transf_3_dom"/>
</dbReference>